<organism evidence="1 2">
    <name type="scientific">Listeria booriae</name>
    <dbReference type="NCBI Taxonomy" id="1552123"/>
    <lineage>
        <taxon>Bacteria</taxon>
        <taxon>Bacillati</taxon>
        <taxon>Bacillota</taxon>
        <taxon>Bacilli</taxon>
        <taxon>Bacillales</taxon>
        <taxon>Listeriaceae</taxon>
        <taxon>Listeria</taxon>
    </lineage>
</organism>
<evidence type="ECO:0000313" key="1">
    <source>
        <dbReference type="EMBL" id="MBC1493492.1"/>
    </source>
</evidence>
<dbReference type="RefSeq" id="WP_185408409.1">
    <property type="nucleotide sequence ID" value="NZ_JAARQU010000027.1"/>
</dbReference>
<protein>
    <submittedName>
        <fullName evidence="1">Uncharacterized protein</fullName>
    </submittedName>
</protein>
<dbReference type="Proteomes" id="UP000533953">
    <property type="component" value="Unassembled WGS sequence"/>
</dbReference>
<reference evidence="1 2" key="1">
    <citation type="submission" date="2020-03" db="EMBL/GenBank/DDBJ databases">
        <title>Soil Listeria distribution.</title>
        <authorList>
            <person name="Liao J."/>
            <person name="Wiedmann M."/>
        </authorList>
    </citation>
    <scope>NUCLEOTIDE SEQUENCE [LARGE SCALE GENOMIC DNA]</scope>
    <source>
        <strain evidence="1 2">FSL L7-1547</strain>
    </source>
</reference>
<evidence type="ECO:0000313" key="2">
    <source>
        <dbReference type="Proteomes" id="UP000533953"/>
    </source>
</evidence>
<proteinExistence type="predicted"/>
<gene>
    <name evidence="1" type="ORF">HCI99_16850</name>
</gene>
<accession>A0A7X0XG45</accession>
<dbReference type="EMBL" id="JAASTX010000037">
    <property type="protein sequence ID" value="MBC1493492.1"/>
    <property type="molecule type" value="Genomic_DNA"/>
</dbReference>
<name>A0A7X0XG45_9LIST</name>
<sequence length="103" mass="12367">MQPRQREDEKWAEQIKKERQFEELEHLFSKAKRAQENVLHLFHEAWQGNRAQQRLGLVEDTMTEEWQQRKKQMFSMDDALQEARRAHRREAFATKGAGIDATD</sequence>
<dbReference type="AlphaFoldDB" id="A0A7X0XG45"/>
<comment type="caution">
    <text evidence="1">The sequence shown here is derived from an EMBL/GenBank/DDBJ whole genome shotgun (WGS) entry which is preliminary data.</text>
</comment>